<keyword evidence="2" id="KW-0812">Transmembrane</keyword>
<dbReference type="InterPro" id="IPR004676">
    <property type="entry name" value="Cd-R_transporter"/>
</dbReference>
<proteinExistence type="predicted"/>
<accession>A0ABR0E667</accession>
<keyword evidence="4" id="KW-1185">Reference proteome</keyword>
<sequence>MQFGSTIGKACLTFVITNIDDAFVLVTFFAESSTSRNLTPWKITIGQYVGFTVIVTISMIGYAVAVALPSEPIGFLGLLPILLGVWKFLELVIPEKDDIQDAEAETNRIASAKSIFKVAGITIMNGGDNIGTYIPLFSQAQGAEIAVYVVVYYILLGVWCLLAFLVMKQKHILRVCEKYAAYVIPFLYIGLGIYITVKSDCFPWSIDEINDQFLGNPGQTVMGVVTGVIMAFIIGVFVWIRLRKRRRTSGEGEIALSESNPTAAADEGIDNEVTSTDGKQGGRSSIGPVAGKEVAREDAISIHVASKLERDNDHQPPRNAE</sequence>
<comment type="caution">
    <text evidence="3">The sequence shown here is derived from an EMBL/GenBank/DDBJ whole genome shotgun (WGS) entry which is preliminary data.</text>
</comment>
<evidence type="ECO:0008006" key="5">
    <source>
        <dbReference type="Google" id="ProtNLM"/>
    </source>
</evidence>
<evidence type="ECO:0000256" key="1">
    <source>
        <dbReference type="SAM" id="MobiDB-lite"/>
    </source>
</evidence>
<reference evidence="3 4" key="1">
    <citation type="journal article" date="2023" name="G3 (Bethesda)">
        <title>A chromosome-level genome assembly of Zasmidium syzygii isolated from banana leaves.</title>
        <authorList>
            <person name="van Westerhoven A.C."/>
            <person name="Mehrabi R."/>
            <person name="Talebi R."/>
            <person name="Steentjes M.B.F."/>
            <person name="Corcolon B."/>
            <person name="Chong P.A."/>
            <person name="Kema G.H.J."/>
            <person name="Seidl M.F."/>
        </authorList>
    </citation>
    <scope>NUCLEOTIDE SEQUENCE [LARGE SCALE GENOMIC DNA]</scope>
    <source>
        <strain evidence="3 4">P124</strain>
    </source>
</reference>
<feature type="transmembrane region" description="Helical" evidence="2">
    <location>
        <begin position="145"/>
        <end position="167"/>
    </location>
</feature>
<feature type="region of interest" description="Disordered" evidence="1">
    <location>
        <begin position="251"/>
        <end position="293"/>
    </location>
</feature>
<evidence type="ECO:0000313" key="4">
    <source>
        <dbReference type="Proteomes" id="UP001305779"/>
    </source>
</evidence>
<feature type="transmembrane region" description="Helical" evidence="2">
    <location>
        <begin position="12"/>
        <end position="30"/>
    </location>
</feature>
<feature type="transmembrane region" description="Helical" evidence="2">
    <location>
        <begin position="179"/>
        <end position="197"/>
    </location>
</feature>
<gene>
    <name evidence="3" type="ORF">PRZ48_012746</name>
</gene>
<dbReference type="Pfam" id="PF03596">
    <property type="entry name" value="Cad"/>
    <property type="match status" value="1"/>
</dbReference>
<dbReference type="Proteomes" id="UP001305779">
    <property type="component" value="Unassembled WGS sequence"/>
</dbReference>
<protein>
    <recommendedName>
        <fullName evidence="5">Cadmium resistance transporter</fullName>
    </recommendedName>
</protein>
<name>A0ABR0E667_ZASCE</name>
<organism evidence="3 4">
    <name type="scientific">Zasmidium cellare</name>
    <name type="common">Wine cellar mold</name>
    <name type="synonym">Racodium cellare</name>
    <dbReference type="NCBI Taxonomy" id="395010"/>
    <lineage>
        <taxon>Eukaryota</taxon>
        <taxon>Fungi</taxon>
        <taxon>Dikarya</taxon>
        <taxon>Ascomycota</taxon>
        <taxon>Pezizomycotina</taxon>
        <taxon>Dothideomycetes</taxon>
        <taxon>Dothideomycetidae</taxon>
        <taxon>Mycosphaerellales</taxon>
        <taxon>Mycosphaerellaceae</taxon>
        <taxon>Zasmidium</taxon>
    </lineage>
</organism>
<feature type="transmembrane region" description="Helical" evidence="2">
    <location>
        <begin position="45"/>
        <end position="65"/>
    </location>
</feature>
<feature type="transmembrane region" description="Helical" evidence="2">
    <location>
        <begin position="217"/>
        <end position="240"/>
    </location>
</feature>
<evidence type="ECO:0000256" key="2">
    <source>
        <dbReference type="SAM" id="Phobius"/>
    </source>
</evidence>
<feature type="transmembrane region" description="Helical" evidence="2">
    <location>
        <begin position="72"/>
        <end position="89"/>
    </location>
</feature>
<keyword evidence="2" id="KW-0472">Membrane</keyword>
<keyword evidence="2" id="KW-1133">Transmembrane helix</keyword>
<dbReference type="EMBL" id="JAXOVC010000010">
    <property type="protein sequence ID" value="KAK4496763.1"/>
    <property type="molecule type" value="Genomic_DNA"/>
</dbReference>
<evidence type="ECO:0000313" key="3">
    <source>
        <dbReference type="EMBL" id="KAK4496763.1"/>
    </source>
</evidence>